<dbReference type="Proteomes" id="UP000743107">
    <property type="component" value="Unassembled WGS sequence"/>
</dbReference>
<organism evidence="2 3">
    <name type="scientific">Pediococcus pentosaceus</name>
    <dbReference type="NCBI Taxonomy" id="1255"/>
    <lineage>
        <taxon>Bacteria</taxon>
        <taxon>Bacillati</taxon>
        <taxon>Bacillota</taxon>
        <taxon>Bacilli</taxon>
        <taxon>Lactobacillales</taxon>
        <taxon>Lactobacillaceae</taxon>
        <taxon>Pediococcus</taxon>
    </lineage>
</organism>
<sequence length="216" mass="23627">MKKGFVIATVAMSLGIIAPLSQVVTSTPVSAKTTSHSYVTTTSNSISVTNIRKGSTVVLKNNMGQTIATKTAANAGTVTFNLGTQQVNRLTKTDTLAIKLSSGYKFNINFNFINYRTPASNKFVAGIPTELQGHWQAKLGYFTGHWNMTINRSTLTVNDPQILNNVQYKNLGNHTYVLKGTESYYSNGSTIQYTVKKVSNNHLTLTTANGVSQWYK</sequence>
<evidence type="ECO:0008006" key="4">
    <source>
        <dbReference type="Google" id="ProtNLM"/>
    </source>
</evidence>
<proteinExistence type="predicted"/>
<evidence type="ECO:0000256" key="1">
    <source>
        <dbReference type="SAM" id="SignalP"/>
    </source>
</evidence>
<gene>
    <name evidence="2" type="ORF">ITQ97_04920</name>
</gene>
<dbReference type="EMBL" id="JADOFV010000002">
    <property type="protein sequence ID" value="MBF7127154.1"/>
    <property type="molecule type" value="Genomic_DNA"/>
</dbReference>
<evidence type="ECO:0000313" key="3">
    <source>
        <dbReference type="Proteomes" id="UP000743107"/>
    </source>
</evidence>
<comment type="caution">
    <text evidence="2">The sequence shown here is derived from an EMBL/GenBank/DDBJ whole genome shotgun (WGS) entry which is preliminary data.</text>
</comment>
<protein>
    <recommendedName>
        <fullName evidence="4">Surface layer protein A domain-containing protein</fullName>
    </recommendedName>
</protein>
<accession>A0AA40X992</accession>
<dbReference type="AlphaFoldDB" id="A0AA40X992"/>
<evidence type="ECO:0000313" key="2">
    <source>
        <dbReference type="EMBL" id="MBF7127154.1"/>
    </source>
</evidence>
<reference evidence="2" key="1">
    <citation type="submission" date="2020-11" db="EMBL/GenBank/DDBJ databases">
        <title>Antibiotic susceptibility profiles of Pediococcus pentosaceus from various origins and their implications for the safety assessment of strains with food-technology applications.</title>
        <authorList>
            <person name="Shani N."/>
            <person name="Oberhaensli S."/>
            <person name="Arias E."/>
        </authorList>
    </citation>
    <scope>NUCLEOTIDE SEQUENCE</scope>
    <source>
        <strain evidence="2">FAM 19164</strain>
    </source>
</reference>
<keyword evidence="1" id="KW-0732">Signal</keyword>
<name>A0AA40X992_PEDPE</name>
<feature type="signal peptide" evidence="1">
    <location>
        <begin position="1"/>
        <end position="31"/>
    </location>
</feature>
<dbReference type="RefSeq" id="WP_195751882.1">
    <property type="nucleotide sequence ID" value="NZ_JADOFV010000002.1"/>
</dbReference>
<feature type="chain" id="PRO_5041232379" description="Surface layer protein A domain-containing protein" evidence="1">
    <location>
        <begin position="32"/>
        <end position="216"/>
    </location>
</feature>